<proteinExistence type="predicted"/>
<dbReference type="Proteomes" id="UP000604383">
    <property type="component" value="Unassembled WGS sequence"/>
</dbReference>
<dbReference type="EMBL" id="JQIF01000048">
    <property type="protein sequence ID" value="KGJ53007.1"/>
    <property type="molecule type" value="Genomic_DNA"/>
</dbReference>
<protein>
    <submittedName>
        <fullName evidence="3">PocR ligand-binding domain-containing protein</fullName>
    </submittedName>
</protein>
<reference evidence="3" key="4">
    <citation type="journal article" date="2022" name="Clin. Infect. Dis.">
        <title>Association between Clostridium innocuum and antibiotic-associated diarrhea in adults and children: A cross-sectional study and comparative genomics analysis.</title>
        <authorList>
            <person name="Cherny K.E."/>
            <person name="Muscat E.B."/>
            <person name="Balaji A."/>
            <person name="Mukherjee J."/>
            <person name="Ozer E.A."/>
            <person name="Angarone M.P."/>
            <person name="Hauser A.R."/>
            <person name="Sichel J.S."/>
            <person name="Amponsah E."/>
            <person name="Kociolek L.K."/>
        </authorList>
    </citation>
    <scope>NUCLEOTIDE SEQUENCE</scope>
    <source>
        <strain evidence="3">NU1-AC-029v</strain>
    </source>
</reference>
<dbReference type="Proteomes" id="UP000503330">
    <property type="component" value="Chromosome"/>
</dbReference>
<dbReference type="RefSeq" id="WP_002608327.1">
    <property type="nucleotide sequence ID" value="NZ_AP025565.1"/>
</dbReference>
<dbReference type="GeneID" id="61925315"/>
<accession>A0A099I6X7</accession>
<dbReference type="EMBL" id="JAKTMA010000003">
    <property type="protein sequence ID" value="MCR0231561.1"/>
    <property type="molecule type" value="Genomic_DNA"/>
</dbReference>
<reference evidence="2 6" key="1">
    <citation type="submission" date="2014-08" db="EMBL/GenBank/DDBJ databases">
        <title>Clostridium innocuum, an unnegligible vancomycin-resistant pathogen causing extra-intestinal infections.</title>
        <authorList>
            <person name="Feng Y."/>
            <person name="Chiu C.-H."/>
        </authorList>
    </citation>
    <scope>NUCLEOTIDE SEQUENCE [LARGE SCALE GENOMIC DNA]</scope>
    <source>
        <strain evidence="2 6">AN88</strain>
    </source>
</reference>
<reference evidence="5 7" key="3">
    <citation type="submission" date="2020-02" db="EMBL/GenBank/DDBJ databases">
        <authorList>
            <person name="Kociolek L.K."/>
            <person name="Ozer E.A."/>
        </authorList>
    </citation>
    <scope>NUCLEOTIDE SEQUENCE [LARGE SCALE GENOMIC DNA]</scope>
    <source>
        <strain evidence="5 7">ATCC 14501</strain>
    </source>
</reference>
<gene>
    <name evidence="2" type="ORF">CIAN88_11035</name>
    <name evidence="5" type="ORF">G4D54_07220</name>
    <name evidence="4" type="ORF">GT664_06035</name>
    <name evidence="3" type="ORF">MKC95_02105</name>
</gene>
<sequence length="165" mass="19127">METKEIIKHALKDYQNITGLRSYVVYDNTVIQSASEKNYFCKCLKSSSKALKKCEECTEETYENARKIDHECVYSCHAGLIKWAVPVQRGDFHCVIVSEGVLAMKQMEDADKWAKYLSREYQLDESMLLKNFKVIQTMDEDQMNASIELLKDLLSYHFAMAEKQA</sequence>
<evidence type="ECO:0000313" key="3">
    <source>
        <dbReference type="EMBL" id="MCR0231561.1"/>
    </source>
</evidence>
<feature type="domain" description="PocR" evidence="1">
    <location>
        <begin position="5"/>
        <end position="157"/>
    </location>
</feature>
<evidence type="ECO:0000313" key="6">
    <source>
        <dbReference type="Proteomes" id="UP000030008"/>
    </source>
</evidence>
<dbReference type="Proteomes" id="UP000030008">
    <property type="component" value="Unassembled WGS sequence"/>
</dbReference>
<evidence type="ECO:0000313" key="7">
    <source>
        <dbReference type="Proteomes" id="UP000503330"/>
    </source>
</evidence>
<dbReference type="InterPro" id="IPR018771">
    <property type="entry name" value="PocR_dom"/>
</dbReference>
<name>A0A099I6X7_CLOIN</name>
<dbReference type="Proteomes" id="UP001203972">
    <property type="component" value="Unassembled WGS sequence"/>
</dbReference>
<evidence type="ECO:0000313" key="5">
    <source>
        <dbReference type="EMBL" id="QJA02229.1"/>
    </source>
</evidence>
<evidence type="ECO:0000313" key="4">
    <source>
        <dbReference type="EMBL" id="MZH55332.1"/>
    </source>
</evidence>
<organism evidence="2 6">
    <name type="scientific">Clostridium innocuum</name>
    <dbReference type="NCBI Taxonomy" id="1522"/>
    <lineage>
        <taxon>Bacteria</taxon>
        <taxon>Bacillati</taxon>
        <taxon>Bacillota</taxon>
        <taxon>Clostridia</taxon>
        <taxon>Eubacteriales</taxon>
        <taxon>Clostridiaceae</taxon>
        <taxon>Clostridium</taxon>
    </lineage>
</organism>
<dbReference type="EMBL" id="WWTN01000008">
    <property type="protein sequence ID" value="MZH55332.1"/>
    <property type="molecule type" value="Genomic_DNA"/>
</dbReference>
<evidence type="ECO:0000259" key="1">
    <source>
        <dbReference type="Pfam" id="PF10114"/>
    </source>
</evidence>
<dbReference type="AlphaFoldDB" id="A0A099I6X7"/>
<evidence type="ECO:0000313" key="2">
    <source>
        <dbReference type="EMBL" id="KGJ53007.1"/>
    </source>
</evidence>
<reference evidence="4" key="2">
    <citation type="journal article" date="2019" name="Nat. Med.">
        <title>A library of human gut bacterial isolates paired with longitudinal multiomics data enables mechanistic microbiome research.</title>
        <authorList>
            <person name="Poyet M."/>
            <person name="Groussin M."/>
            <person name="Gibbons S.M."/>
            <person name="Avila-Pacheco J."/>
            <person name="Jiang X."/>
            <person name="Kearney S.M."/>
            <person name="Perrotta A.R."/>
            <person name="Berdy B."/>
            <person name="Zhao S."/>
            <person name="Lieberman T.D."/>
            <person name="Swanson P.K."/>
            <person name="Smith M."/>
            <person name="Roesemann S."/>
            <person name="Alexander J.E."/>
            <person name="Rich S.A."/>
            <person name="Livny J."/>
            <person name="Vlamakis H."/>
            <person name="Clish C."/>
            <person name="Bullock K."/>
            <person name="Deik A."/>
            <person name="Scott J."/>
            <person name="Pierce K.A."/>
            <person name="Xavier R.J."/>
            <person name="Alm E.J."/>
        </authorList>
    </citation>
    <scope>NUCLEOTIDE SEQUENCE</scope>
    <source>
        <strain evidence="4">BIOML-A12</strain>
    </source>
</reference>
<dbReference type="EMBL" id="CP048838">
    <property type="protein sequence ID" value="QJA02229.1"/>
    <property type="molecule type" value="Genomic_DNA"/>
</dbReference>
<dbReference type="Pfam" id="PF10114">
    <property type="entry name" value="PocR"/>
    <property type="match status" value="1"/>
</dbReference>